<dbReference type="AlphaFoldDB" id="A0A1P8KPV9"/>
<keyword evidence="1 3" id="KW-0472">Membrane</keyword>
<feature type="transmembrane region" description="Helical" evidence="3">
    <location>
        <begin position="20"/>
        <end position="40"/>
    </location>
</feature>
<dbReference type="SUPFAM" id="SSF103088">
    <property type="entry name" value="OmpA-like"/>
    <property type="match status" value="1"/>
</dbReference>
<dbReference type="STRING" id="1850254.LPB137_12175"/>
<keyword evidence="3" id="KW-1133">Transmembrane helix</keyword>
<feature type="domain" description="OmpA-like" evidence="4">
    <location>
        <begin position="260"/>
        <end position="390"/>
    </location>
</feature>
<dbReference type="Proteomes" id="UP000186074">
    <property type="component" value="Chromosome"/>
</dbReference>
<evidence type="ECO:0000313" key="5">
    <source>
        <dbReference type="EMBL" id="APW66553.1"/>
    </source>
</evidence>
<dbReference type="OrthoDB" id="9805566at2"/>
<gene>
    <name evidence="5" type="ORF">LPB137_12175</name>
</gene>
<dbReference type="GO" id="GO:0016020">
    <property type="term" value="C:membrane"/>
    <property type="evidence" value="ECO:0007669"/>
    <property type="project" value="UniProtKB-UniRule"/>
</dbReference>
<dbReference type="InterPro" id="IPR036737">
    <property type="entry name" value="OmpA-like_sf"/>
</dbReference>
<accession>A0A1P8KPV9</accession>
<keyword evidence="6" id="KW-1185">Reference proteome</keyword>
<feature type="coiled-coil region" evidence="2">
    <location>
        <begin position="45"/>
        <end position="184"/>
    </location>
</feature>
<evidence type="ECO:0000259" key="4">
    <source>
        <dbReference type="PROSITE" id="PS51123"/>
    </source>
</evidence>
<dbReference type="CDD" id="cd07185">
    <property type="entry name" value="OmpA_C-like"/>
    <property type="match status" value="1"/>
</dbReference>
<dbReference type="Gene3D" id="3.30.1330.60">
    <property type="entry name" value="OmpA-like domain"/>
    <property type="match status" value="1"/>
</dbReference>
<organism evidence="5 6">
    <name type="scientific">Poseidonibacter parvus</name>
    <dbReference type="NCBI Taxonomy" id="1850254"/>
    <lineage>
        <taxon>Bacteria</taxon>
        <taxon>Pseudomonadati</taxon>
        <taxon>Campylobacterota</taxon>
        <taxon>Epsilonproteobacteria</taxon>
        <taxon>Campylobacterales</taxon>
        <taxon>Arcobacteraceae</taxon>
        <taxon>Poseidonibacter</taxon>
    </lineage>
</organism>
<dbReference type="EMBL" id="CP019070">
    <property type="protein sequence ID" value="APW66553.1"/>
    <property type="molecule type" value="Genomic_DNA"/>
</dbReference>
<dbReference type="InterPro" id="IPR006665">
    <property type="entry name" value="OmpA-like"/>
</dbReference>
<dbReference type="PANTHER" id="PTHR30329:SF21">
    <property type="entry name" value="LIPOPROTEIN YIAD-RELATED"/>
    <property type="match status" value="1"/>
</dbReference>
<keyword evidence="2" id="KW-0175">Coiled coil</keyword>
<reference evidence="5 6" key="1">
    <citation type="submission" date="2017-01" db="EMBL/GenBank/DDBJ databases">
        <title>Genome sequencing of Arcobacter sp. LPB0137.</title>
        <authorList>
            <person name="Lee G.-W."/>
            <person name="Yi H."/>
        </authorList>
    </citation>
    <scope>NUCLEOTIDE SEQUENCE [LARGE SCALE GENOMIC DNA]</scope>
    <source>
        <strain evidence="5 6">LPB0137</strain>
    </source>
</reference>
<keyword evidence="3" id="KW-0812">Transmembrane</keyword>
<evidence type="ECO:0000256" key="1">
    <source>
        <dbReference type="PROSITE-ProRule" id="PRU00473"/>
    </source>
</evidence>
<evidence type="ECO:0000256" key="2">
    <source>
        <dbReference type="SAM" id="Coils"/>
    </source>
</evidence>
<dbReference type="PROSITE" id="PS51123">
    <property type="entry name" value="OMPA_2"/>
    <property type="match status" value="1"/>
</dbReference>
<dbReference type="PANTHER" id="PTHR30329">
    <property type="entry name" value="STATOR ELEMENT OF FLAGELLAR MOTOR COMPLEX"/>
    <property type="match status" value="1"/>
</dbReference>
<sequence>MYNNEQKNDENFWISYADLMAGLLFVFILVIGAIIVKYLYTQNDLQVIKTDLEKEKQALNMSEEELSSKKKKLEEVNEKFKLLQDEKVHLSFELAKSQNMFDKTKKELEEQKKQSEELSKILDNKNKDLQLSLEQIEEITAILEGKENSIKEKTKQLSLNQEEIEKLKALLLAYEVKTKDFEKENTTLSSKLSDNENIIKLKDDELVMLQKKLLLQSNKHQKLVEEFDITKIKIKHLTGIKLNVISNLREKLGKSINIDEKSGAIKFSSNILFDQGEYKLKEDSKQELSLILKKYFDALLEDNNIKQYIQSITIEGHTNSDGSYLDNLQLSQKRALEVMQFLYQSNIIDKDLISKYVNSSGRSFSNLVYKNGIEDKDNSRRIEIKFTVKNESAIKELQNFLNTKQEKKEDK</sequence>
<dbReference type="RefSeq" id="WP_076088448.1">
    <property type="nucleotide sequence ID" value="NZ_CP019070.1"/>
</dbReference>
<dbReference type="InterPro" id="IPR050330">
    <property type="entry name" value="Bact_OuterMem_StrucFunc"/>
</dbReference>
<name>A0A1P8KPV9_9BACT</name>
<protein>
    <submittedName>
        <fullName evidence="5">Chemotaxis protein</fullName>
    </submittedName>
</protein>
<evidence type="ECO:0000256" key="3">
    <source>
        <dbReference type="SAM" id="Phobius"/>
    </source>
</evidence>
<proteinExistence type="predicted"/>
<dbReference type="KEGG" id="alp:LPB137_12175"/>
<dbReference type="Pfam" id="PF00691">
    <property type="entry name" value="OmpA"/>
    <property type="match status" value="1"/>
</dbReference>
<evidence type="ECO:0000313" key="6">
    <source>
        <dbReference type="Proteomes" id="UP000186074"/>
    </source>
</evidence>